<sequence>MVDMIGLGWSPCHVACVDWPLSLICPCPQTQQILEKTKEHFRQRQGKLEWPFLAYYLSSASPTNRRWCAIRDSKPRPVGLQTNRSRVQVSCGATPGNRVELSCGMPAPGLDRSRQWT</sequence>
<name>A0A0V0JAN5_SCHSO</name>
<dbReference type="AlphaFoldDB" id="A0A0V0JAN5"/>
<evidence type="ECO:0000313" key="1">
    <source>
        <dbReference type="EMBL" id="JAP62180.1"/>
    </source>
</evidence>
<gene>
    <name evidence="1" type="ORF">TR119869</name>
</gene>
<dbReference type="EMBL" id="GEEE01019813">
    <property type="protein sequence ID" value="JAP43412.1"/>
    <property type="molecule type" value="Transcribed_RNA"/>
</dbReference>
<proteinExistence type="predicted"/>
<dbReference type="EMBL" id="GEEE01001045">
    <property type="protein sequence ID" value="JAP62180.1"/>
    <property type="molecule type" value="Transcribed_RNA"/>
</dbReference>
<reference evidence="1" key="1">
    <citation type="submission" date="2016-01" db="EMBL/GenBank/DDBJ databases">
        <title>Reference transcriptome for the parasite Schistocephalus solidus: insights into the molecular evolution of parasitism.</title>
        <authorList>
            <person name="Hebert F.O."/>
            <person name="Grambauer S."/>
            <person name="Barber I."/>
            <person name="Landry C.R."/>
            <person name="Aubin-Horth N."/>
        </authorList>
    </citation>
    <scope>NUCLEOTIDE SEQUENCE</scope>
</reference>
<protein>
    <submittedName>
        <fullName evidence="1">Uncharacterized protein</fullName>
    </submittedName>
</protein>
<dbReference type="EMBL" id="GEEE01024672">
    <property type="protein sequence ID" value="JAP38553.1"/>
    <property type="molecule type" value="Transcribed_RNA"/>
</dbReference>
<organism evidence="1">
    <name type="scientific">Schistocephalus solidus</name>
    <name type="common">Tapeworm</name>
    <dbReference type="NCBI Taxonomy" id="70667"/>
    <lineage>
        <taxon>Eukaryota</taxon>
        <taxon>Metazoa</taxon>
        <taxon>Spiralia</taxon>
        <taxon>Lophotrochozoa</taxon>
        <taxon>Platyhelminthes</taxon>
        <taxon>Cestoda</taxon>
        <taxon>Eucestoda</taxon>
        <taxon>Diphyllobothriidea</taxon>
        <taxon>Diphyllobothriidae</taxon>
        <taxon>Schistocephalus</taxon>
    </lineage>
</organism>
<accession>A0A0V0JAN5</accession>